<gene>
    <name evidence="1" type="ORF">A3E44_01790</name>
</gene>
<protein>
    <submittedName>
        <fullName evidence="1">Uncharacterized protein</fullName>
    </submittedName>
</protein>
<accession>A0A1F8ATL6</accession>
<dbReference type="EMBL" id="MGGW01000009">
    <property type="protein sequence ID" value="OGM54869.1"/>
    <property type="molecule type" value="Genomic_DNA"/>
</dbReference>
<evidence type="ECO:0000313" key="2">
    <source>
        <dbReference type="Proteomes" id="UP000178603"/>
    </source>
</evidence>
<organism evidence="1 2">
    <name type="scientific">Candidatus Woesebacteria bacterium RIFCSPHIGHO2_12_FULL_41_24</name>
    <dbReference type="NCBI Taxonomy" id="1802510"/>
    <lineage>
        <taxon>Bacteria</taxon>
        <taxon>Candidatus Woeseibacteriota</taxon>
    </lineage>
</organism>
<comment type="caution">
    <text evidence="1">The sequence shown here is derived from an EMBL/GenBank/DDBJ whole genome shotgun (WGS) entry which is preliminary data.</text>
</comment>
<sequence>MKKIEMVWRELLYWSIEKGERVFVQKDLAAKFNFSTSTIFQALKPTRAMGAARVTGRNFTLEDPEKLLYYWASVRNLANDTIFEGRVDLPLLEIEGMMPALSIFAGYSTARFILKEAPADYDKVFVYAKSKEDLASRFDFVEGKPNLYILKSDPFISSYGGKTTLAQTFVDIWNLNDWYAKEFTQALKDRIDDLLH</sequence>
<name>A0A1F8ATL6_9BACT</name>
<dbReference type="AlphaFoldDB" id="A0A1F8ATL6"/>
<proteinExistence type="predicted"/>
<evidence type="ECO:0000313" key="1">
    <source>
        <dbReference type="EMBL" id="OGM54869.1"/>
    </source>
</evidence>
<reference evidence="1 2" key="1">
    <citation type="journal article" date="2016" name="Nat. Commun.">
        <title>Thousands of microbial genomes shed light on interconnected biogeochemical processes in an aquifer system.</title>
        <authorList>
            <person name="Anantharaman K."/>
            <person name="Brown C.T."/>
            <person name="Hug L.A."/>
            <person name="Sharon I."/>
            <person name="Castelle C.J."/>
            <person name="Probst A.J."/>
            <person name="Thomas B.C."/>
            <person name="Singh A."/>
            <person name="Wilkins M.J."/>
            <person name="Karaoz U."/>
            <person name="Brodie E.L."/>
            <person name="Williams K.H."/>
            <person name="Hubbard S.S."/>
            <person name="Banfield J.F."/>
        </authorList>
    </citation>
    <scope>NUCLEOTIDE SEQUENCE [LARGE SCALE GENOMIC DNA]</scope>
</reference>
<dbReference type="Proteomes" id="UP000178603">
    <property type="component" value="Unassembled WGS sequence"/>
</dbReference>